<dbReference type="KEGG" id="apra:G3A50_16960"/>
<keyword evidence="1" id="KW-0472">Membrane</keyword>
<dbReference type="RefSeq" id="WP_163076356.1">
    <property type="nucleotide sequence ID" value="NZ_CP048630.1"/>
</dbReference>
<dbReference type="Pfam" id="PF20398">
    <property type="entry name" value="DUF6691"/>
    <property type="match status" value="1"/>
</dbReference>
<dbReference type="EMBL" id="CP048630">
    <property type="protein sequence ID" value="QIB35211.1"/>
    <property type="molecule type" value="Genomic_DNA"/>
</dbReference>
<feature type="transmembrane region" description="Helical" evidence="1">
    <location>
        <begin position="87"/>
        <end position="105"/>
    </location>
</feature>
<dbReference type="Proteomes" id="UP000464751">
    <property type="component" value="Chromosome"/>
</dbReference>
<sequence>MNRKALSIVLNLGLGLLFGVGLVVSGMSNPAKVLNFLDLFGTFDPSLAFVMGGAVVVAFFGFRLATARPAPLFADRFQLPTRTDIDARLLIGPALFGIGWGLGGFCPGPAFTALGLAAPGTLAFIPAMLAGMWAARRLAAGPH</sequence>
<name>A0A6P1YQZ8_9HYPH</name>
<dbReference type="AlphaFoldDB" id="A0A6P1YQZ8"/>
<feature type="transmembrane region" description="Helical" evidence="1">
    <location>
        <begin position="47"/>
        <end position="66"/>
    </location>
</feature>
<accession>A0A6P1YQZ8</accession>
<keyword evidence="3" id="KW-1185">Reference proteome</keyword>
<organism evidence="2 3">
    <name type="scientific">Ancylobacter pratisalsi</name>
    <dbReference type="NCBI Taxonomy" id="1745854"/>
    <lineage>
        <taxon>Bacteria</taxon>
        <taxon>Pseudomonadati</taxon>
        <taxon>Pseudomonadota</taxon>
        <taxon>Alphaproteobacteria</taxon>
        <taxon>Hyphomicrobiales</taxon>
        <taxon>Xanthobacteraceae</taxon>
        <taxon>Ancylobacter</taxon>
    </lineage>
</organism>
<dbReference type="InterPro" id="IPR046513">
    <property type="entry name" value="DUF6691"/>
</dbReference>
<keyword evidence="1" id="KW-0812">Transmembrane</keyword>
<reference evidence="2 3" key="1">
    <citation type="submission" date="2020-02" db="EMBL/GenBank/DDBJ databases">
        <authorList>
            <person name="Li G."/>
        </authorList>
    </citation>
    <scope>NUCLEOTIDE SEQUENCE [LARGE SCALE GENOMIC DNA]</scope>
    <source>
        <strain evidence="2 3">DSM 102029</strain>
    </source>
</reference>
<feature type="transmembrane region" description="Helical" evidence="1">
    <location>
        <begin position="7"/>
        <end position="27"/>
    </location>
</feature>
<evidence type="ECO:0000313" key="3">
    <source>
        <dbReference type="Proteomes" id="UP000464751"/>
    </source>
</evidence>
<gene>
    <name evidence="2" type="ORF">G3A50_16960</name>
</gene>
<keyword evidence="1" id="KW-1133">Transmembrane helix</keyword>
<protein>
    <submittedName>
        <fullName evidence="2">YeeE/YedE family protein</fullName>
    </submittedName>
</protein>
<proteinExistence type="predicted"/>
<evidence type="ECO:0000256" key="1">
    <source>
        <dbReference type="SAM" id="Phobius"/>
    </source>
</evidence>
<feature type="transmembrane region" description="Helical" evidence="1">
    <location>
        <begin position="111"/>
        <end position="135"/>
    </location>
</feature>
<evidence type="ECO:0000313" key="2">
    <source>
        <dbReference type="EMBL" id="QIB35211.1"/>
    </source>
</evidence>